<dbReference type="InterPro" id="IPR028082">
    <property type="entry name" value="Peripla_BP_I"/>
</dbReference>
<sequence>MEIKSRKCTDVLFLIFMLICFQICSKAQEDSSYQEIPVGVILDMGSWVGKIVHSCMSMALSDFYTSNIHYKTRMVLHSRDTHGEPLHALSAAFDLLEKQKVQAIMASESGTEAKFLAVLGDEARVPILSFSPTPSSNKHSYFLQVSQDETTQFKAIAAMAESFKWKNVILICEDAANEIEVAKLMTNTLQEKNIFVTYMSLISTSSSNGLVHEELNKLSALQTKIYIMHAGHALASRVLLKAKDLGLMDAGYKWIITSKTMDFFNFMDGEVVESMQGVVALRSYIPLSRDLHNFMLKWRKEHHAMNPLMELKKINPYCVWAYDAVSALAMAIERTQTVGQVVLKSNIKNLETSSKIARDTSLMDQMLRISFCGLAGTFQLMNGRKSTQVLEIINVMGNRERRVGFWTKGVGLTRKIDKLNSIPDIIWPEGISTYPHRMLQTSRKPLKIGIPMASRTGRLFQVSYDDQTNSTIVSGFCAEVFRAAFIGLGRDVAFEYIPFMGKADIPFTSGTYNELMDRVHNREFDAAIGDITITANRSKYVDFTLPYTDIGLATLSRNADTSIWIFMKPLSSDLWLVSACFFILTGIVVWILEHRINEEFQGSTAEQIGTTFWFAFSTLVYAHREKLQSNLSRFVVMVWLFVVLVLVSSYTATLSSLLTVEQIQLASKRGSIEYQYSSSVQQALVRNLKFEDTWMKPYSSPEEYADALTRGSKNGGVDAIVTEIPYIKEFLTQYPSGYSMTVSETITNGFGFAFPKGSTLAHEMSIQIAKLREDGTLKLLEDKWFNKQSDSATAPKILNLEGFRGLFLISGVQWHLHFSYTCFILYMRKCISSTRCWREES</sequence>
<evidence type="ECO:0000256" key="5">
    <source>
        <dbReference type="ARBA" id="ARBA00022729"/>
    </source>
</evidence>
<dbReference type="OrthoDB" id="5984008at2759"/>
<dbReference type="GO" id="GO:0016020">
    <property type="term" value="C:membrane"/>
    <property type="evidence" value="ECO:0007669"/>
    <property type="project" value="UniProtKB-SubCell"/>
</dbReference>
<evidence type="ECO:0000256" key="1">
    <source>
        <dbReference type="ARBA" id="ARBA00004141"/>
    </source>
</evidence>
<dbReference type="Gene3D" id="3.40.50.2300">
    <property type="match status" value="2"/>
</dbReference>
<evidence type="ECO:0000256" key="11">
    <source>
        <dbReference type="ARBA" id="ARBA00023286"/>
    </source>
</evidence>
<evidence type="ECO:0000256" key="12">
    <source>
        <dbReference type="ARBA" id="ARBA00023303"/>
    </source>
</evidence>
<keyword evidence="10" id="KW-0325">Glycoprotein</keyword>
<dbReference type="Gene3D" id="3.40.190.10">
    <property type="entry name" value="Periplasmic binding protein-like II"/>
    <property type="match status" value="2"/>
</dbReference>
<dbReference type="EMBL" id="PKPP01000146">
    <property type="protein sequence ID" value="PWA97057.1"/>
    <property type="molecule type" value="Genomic_DNA"/>
</dbReference>
<feature type="chain" id="PRO_5015619063" description="Glutamate receptor" evidence="15">
    <location>
        <begin position="28"/>
        <end position="841"/>
    </location>
</feature>
<evidence type="ECO:0000256" key="14">
    <source>
        <dbReference type="SAM" id="Phobius"/>
    </source>
</evidence>
<dbReference type="InterPro" id="IPR044440">
    <property type="entry name" value="GABAb_receptor_plant_PBP1"/>
</dbReference>
<dbReference type="InterPro" id="IPR015683">
    <property type="entry name" value="Ionotropic_Glu_rcpt"/>
</dbReference>
<dbReference type="SUPFAM" id="SSF53850">
    <property type="entry name" value="Periplasmic binding protein-like II"/>
    <property type="match status" value="1"/>
</dbReference>
<dbReference type="SUPFAM" id="SSF53822">
    <property type="entry name" value="Periplasmic binding protein-like I"/>
    <property type="match status" value="1"/>
</dbReference>
<evidence type="ECO:0000256" key="7">
    <source>
        <dbReference type="ARBA" id="ARBA00023065"/>
    </source>
</evidence>
<dbReference type="SMART" id="SM00079">
    <property type="entry name" value="PBPe"/>
    <property type="match status" value="1"/>
</dbReference>
<evidence type="ECO:0000256" key="3">
    <source>
        <dbReference type="ARBA" id="ARBA00022448"/>
    </source>
</evidence>
<accession>A0A2U1QGG2</accession>
<keyword evidence="6 14" id="KW-1133">Transmembrane helix</keyword>
<dbReference type="InterPro" id="IPR019594">
    <property type="entry name" value="Glu/Gly-bd"/>
</dbReference>
<keyword evidence="11 13" id="KW-1071">Ligand-gated ion channel</keyword>
<dbReference type="InterPro" id="IPR017103">
    <property type="entry name" value="Iontropic_Glu_rcpt_pln"/>
</dbReference>
<dbReference type="CDD" id="cd19990">
    <property type="entry name" value="PBP1_GABAb_receptor_plant"/>
    <property type="match status" value="1"/>
</dbReference>
<comment type="similarity">
    <text evidence="2 13">Belongs to the glutamate-gated ion channel (TC 1.A.10.1) family.</text>
</comment>
<dbReference type="InterPro" id="IPR001828">
    <property type="entry name" value="ANF_lig-bd_rcpt"/>
</dbReference>
<dbReference type="Pfam" id="PF01094">
    <property type="entry name" value="ANF_receptor"/>
    <property type="match status" value="1"/>
</dbReference>
<proteinExistence type="inferred from homology"/>
<protein>
    <recommendedName>
        <fullName evidence="13">Glutamate receptor</fullName>
    </recommendedName>
</protein>
<evidence type="ECO:0000313" key="18">
    <source>
        <dbReference type="Proteomes" id="UP000245207"/>
    </source>
</evidence>
<dbReference type="GO" id="GO:0015276">
    <property type="term" value="F:ligand-gated monoatomic ion channel activity"/>
    <property type="evidence" value="ECO:0007669"/>
    <property type="project" value="InterPro"/>
</dbReference>
<evidence type="ECO:0000256" key="15">
    <source>
        <dbReference type="SAM" id="SignalP"/>
    </source>
</evidence>
<keyword evidence="8 13" id="KW-0472">Membrane</keyword>
<evidence type="ECO:0000256" key="10">
    <source>
        <dbReference type="ARBA" id="ARBA00023180"/>
    </source>
</evidence>
<evidence type="ECO:0000256" key="2">
    <source>
        <dbReference type="ARBA" id="ARBA00008685"/>
    </source>
</evidence>
<evidence type="ECO:0000256" key="4">
    <source>
        <dbReference type="ARBA" id="ARBA00022692"/>
    </source>
</evidence>
<keyword evidence="3 13" id="KW-0813">Transport</keyword>
<evidence type="ECO:0000313" key="17">
    <source>
        <dbReference type="EMBL" id="PWA97057.1"/>
    </source>
</evidence>
<evidence type="ECO:0000256" key="9">
    <source>
        <dbReference type="ARBA" id="ARBA00023170"/>
    </source>
</evidence>
<keyword evidence="12 13" id="KW-0407">Ion channel</keyword>
<keyword evidence="9 13" id="KW-0675">Receptor</keyword>
<evidence type="ECO:0000256" key="6">
    <source>
        <dbReference type="ARBA" id="ARBA00022989"/>
    </source>
</evidence>
<feature type="transmembrane region" description="Helical" evidence="14">
    <location>
        <begin position="634"/>
        <end position="660"/>
    </location>
</feature>
<feature type="domain" description="Ionotropic glutamate receptor C-terminal" evidence="16">
    <location>
        <begin position="447"/>
        <end position="787"/>
    </location>
</feature>
<evidence type="ECO:0000256" key="8">
    <source>
        <dbReference type="ARBA" id="ARBA00023136"/>
    </source>
</evidence>
<feature type="signal peptide" evidence="15">
    <location>
        <begin position="1"/>
        <end position="27"/>
    </location>
</feature>
<dbReference type="Pfam" id="PF00060">
    <property type="entry name" value="Lig_chan"/>
    <property type="match status" value="1"/>
</dbReference>
<dbReference type="AlphaFoldDB" id="A0A2U1QGG2"/>
<feature type="transmembrane region" description="Helical" evidence="14">
    <location>
        <begin position="574"/>
        <end position="592"/>
    </location>
</feature>
<comment type="caution">
    <text evidence="17">The sequence shown here is derived from an EMBL/GenBank/DDBJ whole genome shotgun (WGS) entry which is preliminary data.</text>
</comment>
<gene>
    <name evidence="17" type="ORF">CTI12_AA033030</name>
</gene>
<dbReference type="PIRSF" id="PIRSF037090">
    <property type="entry name" value="Iontro_Glu-like_rcpt_pln"/>
    <property type="match status" value="1"/>
</dbReference>
<evidence type="ECO:0000259" key="16">
    <source>
        <dbReference type="SMART" id="SM00079"/>
    </source>
</evidence>
<dbReference type="Pfam" id="PF10613">
    <property type="entry name" value="Lig_chan-Glu_bd"/>
    <property type="match status" value="1"/>
</dbReference>
<reference evidence="17 18" key="1">
    <citation type="journal article" date="2018" name="Mol. Plant">
        <title>The genome of Artemisia annua provides insight into the evolution of Asteraceae family and artemisinin biosynthesis.</title>
        <authorList>
            <person name="Shen Q."/>
            <person name="Zhang L."/>
            <person name="Liao Z."/>
            <person name="Wang S."/>
            <person name="Yan T."/>
            <person name="Shi P."/>
            <person name="Liu M."/>
            <person name="Fu X."/>
            <person name="Pan Q."/>
            <person name="Wang Y."/>
            <person name="Lv Z."/>
            <person name="Lu X."/>
            <person name="Zhang F."/>
            <person name="Jiang W."/>
            <person name="Ma Y."/>
            <person name="Chen M."/>
            <person name="Hao X."/>
            <person name="Li L."/>
            <person name="Tang Y."/>
            <person name="Lv G."/>
            <person name="Zhou Y."/>
            <person name="Sun X."/>
            <person name="Brodelius P.E."/>
            <person name="Rose J.K.C."/>
            <person name="Tang K."/>
        </authorList>
    </citation>
    <scope>NUCLEOTIDE SEQUENCE [LARGE SCALE GENOMIC DNA]</scope>
    <source>
        <strain evidence="18">cv. Huhao1</strain>
        <tissue evidence="17">Leaf</tissue>
    </source>
</reference>
<dbReference type="PANTHER" id="PTHR18966">
    <property type="entry name" value="IONOTROPIC GLUTAMATE RECEPTOR"/>
    <property type="match status" value="1"/>
</dbReference>
<dbReference type="InterPro" id="IPR001320">
    <property type="entry name" value="Iontro_rcpt_C"/>
</dbReference>
<keyword evidence="18" id="KW-1185">Reference proteome</keyword>
<evidence type="ECO:0000256" key="13">
    <source>
        <dbReference type="PIRNR" id="PIRNR037090"/>
    </source>
</evidence>
<dbReference type="FunFam" id="1.10.287.70:FF:000037">
    <property type="entry name" value="Glutamate receptor"/>
    <property type="match status" value="1"/>
</dbReference>
<comment type="function">
    <text evidence="13">Glutamate-gated receptor that probably acts as non-selective cation channel.</text>
</comment>
<name>A0A2U1QGG2_ARTAN</name>
<dbReference type="Proteomes" id="UP000245207">
    <property type="component" value="Unassembled WGS sequence"/>
</dbReference>
<keyword evidence="7 13" id="KW-0406">Ion transport</keyword>
<keyword evidence="5 15" id="KW-0732">Signal</keyword>
<dbReference type="Gene3D" id="1.10.287.70">
    <property type="match status" value="1"/>
</dbReference>
<keyword evidence="4 14" id="KW-0812">Transmembrane</keyword>
<organism evidence="17 18">
    <name type="scientific">Artemisia annua</name>
    <name type="common">Sweet wormwood</name>
    <dbReference type="NCBI Taxonomy" id="35608"/>
    <lineage>
        <taxon>Eukaryota</taxon>
        <taxon>Viridiplantae</taxon>
        <taxon>Streptophyta</taxon>
        <taxon>Embryophyta</taxon>
        <taxon>Tracheophyta</taxon>
        <taxon>Spermatophyta</taxon>
        <taxon>Magnoliopsida</taxon>
        <taxon>eudicotyledons</taxon>
        <taxon>Gunneridae</taxon>
        <taxon>Pentapetalae</taxon>
        <taxon>asterids</taxon>
        <taxon>campanulids</taxon>
        <taxon>Asterales</taxon>
        <taxon>Asteraceae</taxon>
        <taxon>Asteroideae</taxon>
        <taxon>Anthemideae</taxon>
        <taxon>Artemisiinae</taxon>
        <taxon>Artemisia</taxon>
    </lineage>
</organism>
<comment type="subcellular location">
    <subcellularLocation>
        <location evidence="1">Membrane</location>
        <topology evidence="1">Multi-pass membrane protein</topology>
    </subcellularLocation>
</comment>